<keyword evidence="3" id="KW-1185">Reference proteome</keyword>
<comment type="caution">
    <text evidence="2">The sequence shown here is derived from an EMBL/GenBank/DDBJ whole genome shotgun (WGS) entry which is preliminary data.</text>
</comment>
<proteinExistence type="predicted"/>
<organism evidence="2 3">
    <name type="scientific">Lepraria neglecta</name>
    <dbReference type="NCBI Taxonomy" id="209136"/>
    <lineage>
        <taxon>Eukaryota</taxon>
        <taxon>Fungi</taxon>
        <taxon>Dikarya</taxon>
        <taxon>Ascomycota</taxon>
        <taxon>Pezizomycotina</taxon>
        <taxon>Lecanoromycetes</taxon>
        <taxon>OSLEUM clade</taxon>
        <taxon>Lecanoromycetidae</taxon>
        <taxon>Lecanorales</taxon>
        <taxon>Lecanorineae</taxon>
        <taxon>Stereocaulaceae</taxon>
        <taxon>Lepraria</taxon>
    </lineage>
</organism>
<feature type="non-terminal residue" evidence="2">
    <location>
        <position position="1"/>
    </location>
</feature>
<reference evidence="2" key="1">
    <citation type="submission" date="2022-11" db="EMBL/GenBank/DDBJ databases">
        <title>Chromosomal genome sequence assembly and mating type (MAT) locus characterization of the leprose asexual lichenized fungus Lepraria neglecta (Nyl.) Erichsen.</title>
        <authorList>
            <person name="Allen J.L."/>
            <person name="Pfeffer B."/>
        </authorList>
    </citation>
    <scope>NUCLEOTIDE SEQUENCE</scope>
    <source>
        <strain evidence="2">Allen 5258</strain>
    </source>
</reference>
<evidence type="ECO:0000313" key="2">
    <source>
        <dbReference type="EMBL" id="KAK3166982.1"/>
    </source>
</evidence>
<evidence type="ECO:0000256" key="1">
    <source>
        <dbReference type="SAM" id="MobiDB-lite"/>
    </source>
</evidence>
<name>A0AAD9YYF0_9LECA</name>
<dbReference type="AlphaFoldDB" id="A0AAD9YYF0"/>
<dbReference type="EMBL" id="JASNWA010000011">
    <property type="protein sequence ID" value="KAK3166982.1"/>
    <property type="molecule type" value="Genomic_DNA"/>
</dbReference>
<accession>A0AAD9YYF0</accession>
<dbReference type="Proteomes" id="UP001276659">
    <property type="component" value="Unassembled WGS sequence"/>
</dbReference>
<feature type="region of interest" description="Disordered" evidence="1">
    <location>
        <begin position="23"/>
        <end position="80"/>
    </location>
</feature>
<evidence type="ECO:0000313" key="3">
    <source>
        <dbReference type="Proteomes" id="UP001276659"/>
    </source>
</evidence>
<sequence>LMEEQIIKMQNLKKLKSGMLDWANRERAPNDSEGDEESEEEAKSRAEGQAGMEVEGKDVDGAAGEAQEQILGKIEGDLTQ</sequence>
<protein>
    <submittedName>
        <fullName evidence="2">Uncharacterized protein</fullName>
    </submittedName>
</protein>
<gene>
    <name evidence="2" type="ORF">OEA41_010107</name>
</gene>